<feature type="domain" description="Thioredoxin" evidence="6">
    <location>
        <begin position="334"/>
        <end position="474"/>
    </location>
</feature>
<sequence>MNHRISLLTWLASFFALAPVAVAQLSNDQKEPYRIEISVEGVTDSVAYLGYYRGDKRYVLDTTSIDNKGSMVFEGEKVIKTGVYFLYTGSYTMEFLIDRSLNFSLTTKKETTYPDMIIENAEDNEQFRAFQLIMIAHQQKMKELMSVLDSISTAADTIRVREDMAKATELNQSKRDSLLVAFGDSFMTQILVMMNKSAELKIDSPNPTLAQKKAQYNYYKDHFFDGLDFDSEGLIRTPNFYGKVKEYIDRVTFQNPDSIIASIDVVLDKAKNNPELYRYWMGVFFQEYQNPKIMGMDKVFVHLSDEYYLKGKVDWADSTLLAELKKEMTFLRENQIGMKAPQIYLVDTLDRRTTLYDIQSDYLVLYFYDPDCGHCKKKTPVLFDLYKKMEGDFDVAAVTVGTDIEKWKEFIQKFGLEGWLNLGDPHYKSNFRVQYNVRSTPQIYILDRNKEIIAKKLDVEQIEGFINDRKKMDQ</sequence>
<dbReference type="InterPro" id="IPR033395">
    <property type="entry name" value="DUF5106"/>
</dbReference>
<keyword evidence="2" id="KW-0201">Cytochrome c-type biogenesis</keyword>
<dbReference type="CDD" id="cd02966">
    <property type="entry name" value="TlpA_like_family"/>
    <property type="match status" value="1"/>
</dbReference>
<dbReference type="Pfam" id="PF13905">
    <property type="entry name" value="Thioredoxin_8"/>
    <property type="match status" value="1"/>
</dbReference>
<gene>
    <name evidence="7" type="ORF">N7E81_14430</name>
</gene>
<keyword evidence="3" id="KW-1015">Disulfide bond</keyword>
<keyword evidence="4" id="KW-0676">Redox-active center</keyword>
<evidence type="ECO:0000256" key="3">
    <source>
        <dbReference type="ARBA" id="ARBA00023157"/>
    </source>
</evidence>
<dbReference type="Gene3D" id="3.40.30.10">
    <property type="entry name" value="Glutaredoxin"/>
    <property type="match status" value="1"/>
</dbReference>
<dbReference type="InterPro" id="IPR036249">
    <property type="entry name" value="Thioredoxin-like_sf"/>
</dbReference>
<dbReference type="Pfam" id="PF17127">
    <property type="entry name" value="DUF5106"/>
    <property type="match status" value="1"/>
</dbReference>
<evidence type="ECO:0000256" key="5">
    <source>
        <dbReference type="SAM" id="SignalP"/>
    </source>
</evidence>
<dbReference type="SUPFAM" id="SSF52833">
    <property type="entry name" value="Thioredoxin-like"/>
    <property type="match status" value="1"/>
</dbReference>
<feature type="chain" id="PRO_5047312449" evidence="5">
    <location>
        <begin position="24"/>
        <end position="474"/>
    </location>
</feature>
<dbReference type="EMBL" id="CP106735">
    <property type="protein sequence ID" value="UXX78554.1"/>
    <property type="molecule type" value="Genomic_DNA"/>
</dbReference>
<dbReference type="Proteomes" id="UP001062165">
    <property type="component" value="Chromosome"/>
</dbReference>
<comment type="subcellular location">
    <subcellularLocation>
        <location evidence="1">Cell envelope</location>
    </subcellularLocation>
</comment>
<keyword evidence="5" id="KW-0732">Signal</keyword>
<dbReference type="InterPro" id="IPR050553">
    <property type="entry name" value="Thioredoxin_ResA/DsbE_sf"/>
</dbReference>
<feature type="signal peptide" evidence="5">
    <location>
        <begin position="1"/>
        <end position="23"/>
    </location>
</feature>
<accession>A0ABY6CXA5</accession>
<keyword evidence="8" id="KW-1185">Reference proteome</keyword>
<reference evidence="7" key="1">
    <citation type="submission" date="2022-10" db="EMBL/GenBank/DDBJ databases">
        <title>Comparative genomics and taxonomic characterization of three novel marine species of genus Reichenbachiella exhibiting antioxidant and polysaccharide degradation activities.</title>
        <authorList>
            <person name="Muhammad N."/>
            <person name="Lee Y.-J."/>
            <person name="Ko J."/>
            <person name="Kim S.-G."/>
        </authorList>
    </citation>
    <scope>NUCLEOTIDE SEQUENCE</scope>
    <source>
        <strain evidence="7">Wsw4-B4</strain>
    </source>
</reference>
<dbReference type="InterPro" id="IPR013766">
    <property type="entry name" value="Thioredoxin_domain"/>
</dbReference>
<evidence type="ECO:0000259" key="6">
    <source>
        <dbReference type="PROSITE" id="PS51352"/>
    </source>
</evidence>
<name>A0ABY6CXA5_9BACT</name>
<evidence type="ECO:0000256" key="1">
    <source>
        <dbReference type="ARBA" id="ARBA00004196"/>
    </source>
</evidence>
<dbReference type="Pfam" id="PF14289">
    <property type="entry name" value="DUF4369"/>
    <property type="match status" value="1"/>
</dbReference>
<organism evidence="7 8">
    <name type="scientific">Reichenbachiella carrageenanivorans</name>
    <dbReference type="NCBI Taxonomy" id="2979869"/>
    <lineage>
        <taxon>Bacteria</taxon>
        <taxon>Pseudomonadati</taxon>
        <taxon>Bacteroidota</taxon>
        <taxon>Cytophagia</taxon>
        <taxon>Cytophagales</taxon>
        <taxon>Reichenbachiellaceae</taxon>
        <taxon>Reichenbachiella</taxon>
    </lineage>
</organism>
<evidence type="ECO:0000256" key="2">
    <source>
        <dbReference type="ARBA" id="ARBA00022748"/>
    </source>
</evidence>
<dbReference type="InterPro" id="IPR025380">
    <property type="entry name" value="DUF4369"/>
</dbReference>
<dbReference type="RefSeq" id="WP_263050299.1">
    <property type="nucleotide sequence ID" value="NZ_CP106735.1"/>
</dbReference>
<protein>
    <submittedName>
        <fullName evidence="7">Thioredoxin-like domain-containing protein</fullName>
    </submittedName>
</protein>
<dbReference type="PROSITE" id="PS51352">
    <property type="entry name" value="THIOREDOXIN_2"/>
    <property type="match status" value="1"/>
</dbReference>
<dbReference type="PANTHER" id="PTHR42852">
    <property type="entry name" value="THIOL:DISULFIDE INTERCHANGE PROTEIN DSBE"/>
    <property type="match status" value="1"/>
</dbReference>
<evidence type="ECO:0000256" key="4">
    <source>
        <dbReference type="ARBA" id="ARBA00023284"/>
    </source>
</evidence>
<dbReference type="PANTHER" id="PTHR42852:SF6">
    <property type="entry name" value="THIOL:DISULFIDE INTERCHANGE PROTEIN DSBE"/>
    <property type="match status" value="1"/>
</dbReference>
<evidence type="ECO:0000313" key="7">
    <source>
        <dbReference type="EMBL" id="UXX78554.1"/>
    </source>
</evidence>
<proteinExistence type="predicted"/>
<dbReference type="InterPro" id="IPR012336">
    <property type="entry name" value="Thioredoxin-like_fold"/>
</dbReference>
<evidence type="ECO:0000313" key="8">
    <source>
        <dbReference type="Proteomes" id="UP001062165"/>
    </source>
</evidence>